<sequence>MRLLSLLLHHRLCFTEFSSSPSSCRINTKLPLHPSPTPTGNSTKQIFIPFISIPHLHPATLNPPFISFIARMAFSGFAEPTILDLVPTLVGESNFTEWTTALKWTLDSRDIRYYQLLTGVWSEPSAVDPTQPTSTEVEARAQWDTASRYLLPLLNATVHQTAKFYILDANNARTAYANLHHAFAARSYEAGFANFLKFINTTYTSNQPQAFVNEWRAALGELQECKSTKLTPLLIFYHFLHAVSANPAAHSWLDGFLDSKVSTDTTIEATLADFVVSEDRRLNALNQAHSFSLNKGKHLPFFCEFHQRQAGHSSENCFRNPANKALLDKPASAPASVPAQHTATEDPPAK</sequence>
<evidence type="ECO:0008006" key="5">
    <source>
        <dbReference type="Google" id="ProtNLM"/>
    </source>
</evidence>
<protein>
    <recommendedName>
        <fullName evidence="5">Retrotransposon Copia-like N-terminal domain-containing protein</fullName>
    </recommendedName>
</protein>
<feature type="chain" id="PRO_5040938343" description="Retrotransposon Copia-like N-terminal domain-containing protein" evidence="2">
    <location>
        <begin position="16"/>
        <end position="350"/>
    </location>
</feature>
<proteinExistence type="predicted"/>
<organism evidence="3 4">
    <name type="scientific">Penicillium nalgiovense</name>
    <dbReference type="NCBI Taxonomy" id="60175"/>
    <lineage>
        <taxon>Eukaryota</taxon>
        <taxon>Fungi</taxon>
        <taxon>Dikarya</taxon>
        <taxon>Ascomycota</taxon>
        <taxon>Pezizomycotina</taxon>
        <taxon>Eurotiomycetes</taxon>
        <taxon>Eurotiomycetidae</taxon>
        <taxon>Eurotiales</taxon>
        <taxon>Aspergillaceae</taxon>
        <taxon>Penicillium</taxon>
    </lineage>
</organism>
<gene>
    <name evidence="3" type="ORF">PNAL_LOCUS9322</name>
</gene>
<comment type="caution">
    <text evidence="3">The sequence shown here is derived from an EMBL/GenBank/DDBJ whole genome shotgun (WGS) entry which is preliminary data.</text>
</comment>
<dbReference type="AlphaFoldDB" id="A0A9W4N3Z6"/>
<dbReference type="EMBL" id="CAJVNV010000617">
    <property type="protein sequence ID" value="CAG8277523.1"/>
    <property type="molecule type" value="Genomic_DNA"/>
</dbReference>
<dbReference type="OrthoDB" id="2151789at2759"/>
<evidence type="ECO:0000256" key="1">
    <source>
        <dbReference type="SAM" id="MobiDB-lite"/>
    </source>
</evidence>
<keyword evidence="2" id="KW-0732">Signal</keyword>
<evidence type="ECO:0000256" key="2">
    <source>
        <dbReference type="SAM" id="SignalP"/>
    </source>
</evidence>
<name>A0A9W4N3Z6_PENNA</name>
<feature type="region of interest" description="Disordered" evidence="1">
    <location>
        <begin position="329"/>
        <end position="350"/>
    </location>
</feature>
<evidence type="ECO:0000313" key="3">
    <source>
        <dbReference type="EMBL" id="CAG8277523.1"/>
    </source>
</evidence>
<evidence type="ECO:0000313" key="4">
    <source>
        <dbReference type="Proteomes" id="UP001153461"/>
    </source>
</evidence>
<feature type="signal peptide" evidence="2">
    <location>
        <begin position="1"/>
        <end position="15"/>
    </location>
</feature>
<reference evidence="3" key="1">
    <citation type="submission" date="2021-07" db="EMBL/GenBank/DDBJ databases">
        <authorList>
            <person name="Branca A.L. A."/>
        </authorList>
    </citation>
    <scope>NUCLEOTIDE SEQUENCE</scope>
</reference>
<accession>A0A9W4N3Z6</accession>
<dbReference type="Proteomes" id="UP001153461">
    <property type="component" value="Unassembled WGS sequence"/>
</dbReference>